<dbReference type="RefSeq" id="WP_036867002.1">
    <property type="nucleotide sequence ID" value="NZ_JRNQ01000032.1"/>
</dbReference>
<dbReference type="EMBL" id="JRNQ01000032">
    <property type="protein sequence ID" value="KGF44648.1"/>
    <property type="molecule type" value="Genomic_DNA"/>
</dbReference>
<dbReference type="Proteomes" id="UP000029525">
    <property type="component" value="Unassembled WGS sequence"/>
</dbReference>
<dbReference type="PROSITE" id="PS51257">
    <property type="entry name" value="PROKAR_LIPOPROTEIN"/>
    <property type="match status" value="1"/>
</dbReference>
<keyword evidence="1" id="KW-0732">Signal</keyword>
<organism evidence="2 3">
    <name type="scientific">Prevotella bivia DNF00320</name>
    <dbReference type="NCBI Taxonomy" id="1401068"/>
    <lineage>
        <taxon>Bacteria</taxon>
        <taxon>Pseudomonadati</taxon>
        <taxon>Bacteroidota</taxon>
        <taxon>Bacteroidia</taxon>
        <taxon>Bacteroidales</taxon>
        <taxon>Prevotellaceae</taxon>
        <taxon>Prevotella</taxon>
    </lineage>
</organism>
<feature type="signal peptide" evidence="1">
    <location>
        <begin position="1"/>
        <end position="24"/>
    </location>
</feature>
<accession>A0A096AC13</accession>
<feature type="chain" id="PRO_5001915176" description="Fimbrillin-A associated anchor protein Mfa1 and Mfa2" evidence="1">
    <location>
        <begin position="25"/>
        <end position="322"/>
    </location>
</feature>
<reference evidence="2 3" key="1">
    <citation type="submission" date="2014-07" db="EMBL/GenBank/DDBJ databases">
        <authorList>
            <person name="McCorrison J."/>
            <person name="Sanka R."/>
            <person name="Torralba M."/>
            <person name="Gillis M."/>
            <person name="Haft D.H."/>
            <person name="Methe B."/>
            <person name="Sutton G."/>
            <person name="Nelson K.E."/>
        </authorList>
    </citation>
    <scope>NUCLEOTIDE SEQUENCE [LARGE SCALE GENOMIC DNA]</scope>
    <source>
        <strain evidence="2 3">DNF00320</strain>
    </source>
</reference>
<name>A0A096AC13_9BACT</name>
<proteinExistence type="predicted"/>
<protein>
    <recommendedName>
        <fullName evidence="4">Fimbrillin-A associated anchor protein Mfa1 and Mfa2</fullName>
    </recommendedName>
</protein>
<evidence type="ECO:0000313" key="2">
    <source>
        <dbReference type="EMBL" id="KGF44648.1"/>
    </source>
</evidence>
<sequence>MKRTLFVFTTAFFMLFTFSSCEKAVLEGSGDDTEATTQKTQLVSLNLASETTPMVGASRVPLSSQIVYGINVYAKKEGFASYAKYAYGLFTDVSKVSLELPEGSTYKFECVAIQDDESQLFHEGLVYKAPYLHGDAGLPTEASNAFVRSTSENLSSMKNFSVNLMGQDDVAKVSHIYKYYGVVDGYNPAAGADPQLALKKMVYGLHFSIKPPKEGTLKISYNGTESVEVSAQNDAYDHSFIYPFSRLDEASADNYSVTLTLFLTWTKADGTVFTGQKDITIKRNVMYNIAIDASGPNPKQFTLTLDNSEMLQENIEWHFQTQ</sequence>
<gene>
    <name evidence="2" type="ORF">HMPREF0647_05815</name>
</gene>
<dbReference type="AlphaFoldDB" id="A0A096AC13"/>
<evidence type="ECO:0000256" key="1">
    <source>
        <dbReference type="SAM" id="SignalP"/>
    </source>
</evidence>
<dbReference type="OrthoDB" id="1064123at2"/>
<evidence type="ECO:0000313" key="3">
    <source>
        <dbReference type="Proteomes" id="UP000029525"/>
    </source>
</evidence>
<comment type="caution">
    <text evidence="2">The sequence shown here is derived from an EMBL/GenBank/DDBJ whole genome shotgun (WGS) entry which is preliminary data.</text>
</comment>
<evidence type="ECO:0008006" key="4">
    <source>
        <dbReference type="Google" id="ProtNLM"/>
    </source>
</evidence>